<evidence type="ECO:0000313" key="1">
    <source>
        <dbReference type="EMBL" id="ERZ99977.1"/>
    </source>
</evidence>
<feature type="non-terminal residue" evidence="1">
    <location>
        <position position="1"/>
    </location>
</feature>
<dbReference type="EMBL" id="KI297551">
    <property type="protein sequence ID" value="ERZ99977.1"/>
    <property type="molecule type" value="Genomic_DNA"/>
</dbReference>
<protein>
    <submittedName>
        <fullName evidence="1">Uncharacterized protein</fullName>
    </submittedName>
</protein>
<accession>U9T0Z8</accession>
<proteinExistence type="predicted"/>
<dbReference type="AlphaFoldDB" id="U9T0Z8"/>
<gene>
    <name evidence="1" type="ORF">GLOINDRAFT_8968</name>
</gene>
<name>U9T0Z8_RHIID</name>
<sequence>VAKISNIVNGSKTNNFKIPFIKNVPSNISKTLNSTNMPKNVFMMLEVYT</sequence>
<reference evidence="1" key="1">
    <citation type="submission" date="2013-07" db="EMBL/GenBank/DDBJ databases">
        <title>The genome of an arbuscular mycorrhizal fungus provides insights into the evolution of the oldest plant symbiosis.</title>
        <authorList>
            <consortium name="DOE Joint Genome Institute"/>
            <person name="Tisserant E."/>
            <person name="Malbreil M."/>
            <person name="Kuo A."/>
            <person name="Kohler A."/>
            <person name="Symeonidi A."/>
            <person name="Balestrini R."/>
            <person name="Charron P."/>
            <person name="Duensing N."/>
            <person name="Frei-dit-Frey N."/>
            <person name="Gianinazzi-Pearson V."/>
            <person name="Gilbert B."/>
            <person name="Handa Y."/>
            <person name="Hijri M."/>
            <person name="Kaul R."/>
            <person name="Kawaguchi M."/>
            <person name="Krajinski F."/>
            <person name="Lammers P."/>
            <person name="Lapierre D."/>
            <person name="Masclaux F.G."/>
            <person name="Murat C."/>
            <person name="Morin E."/>
            <person name="Ndikumana S."/>
            <person name="Pagni M."/>
            <person name="Petitpierre D."/>
            <person name="Requena N."/>
            <person name="Rosikiewicz P."/>
            <person name="Riley R."/>
            <person name="Saito K."/>
            <person name="San Clemente H."/>
            <person name="Shapiro H."/>
            <person name="van Tuinen D."/>
            <person name="Becard G."/>
            <person name="Bonfante P."/>
            <person name="Paszkowski U."/>
            <person name="Shachar-Hill Y."/>
            <person name="Young J.P."/>
            <person name="Sanders I.R."/>
            <person name="Henrissat B."/>
            <person name="Rensing S.A."/>
            <person name="Grigoriev I.V."/>
            <person name="Corradi N."/>
            <person name="Roux C."/>
            <person name="Martin F."/>
        </authorList>
    </citation>
    <scope>NUCLEOTIDE SEQUENCE</scope>
    <source>
        <strain evidence="1">DAOM 197198</strain>
    </source>
</reference>
<organism evidence="1">
    <name type="scientific">Rhizophagus irregularis (strain DAOM 181602 / DAOM 197198 / MUCL 43194)</name>
    <name type="common">Arbuscular mycorrhizal fungus</name>
    <name type="synonym">Glomus intraradices</name>
    <dbReference type="NCBI Taxonomy" id="747089"/>
    <lineage>
        <taxon>Eukaryota</taxon>
        <taxon>Fungi</taxon>
        <taxon>Fungi incertae sedis</taxon>
        <taxon>Mucoromycota</taxon>
        <taxon>Glomeromycotina</taxon>
        <taxon>Glomeromycetes</taxon>
        <taxon>Glomerales</taxon>
        <taxon>Glomeraceae</taxon>
        <taxon>Rhizophagus</taxon>
    </lineage>
</organism>
<dbReference type="HOGENOM" id="CLU_3147312_0_0_1"/>